<gene>
    <name evidence="1" type="ORF">HK414_15165</name>
</gene>
<reference evidence="1 2" key="1">
    <citation type="submission" date="2020-05" db="EMBL/GenBank/DDBJ databases">
        <title>Ramlibacter rhizophilus sp. nov., isolated from rhizosphere soil of national flower Mugunghwa from South Korea.</title>
        <authorList>
            <person name="Zheng-Fei Y."/>
            <person name="Huan T."/>
        </authorList>
    </citation>
    <scope>NUCLEOTIDE SEQUENCE [LARGE SCALE GENOMIC DNA]</scope>
    <source>
        <strain evidence="1 2">H242</strain>
    </source>
</reference>
<proteinExistence type="predicted"/>
<organism evidence="1 2">
    <name type="scientific">Ramlibacter terrae</name>
    <dbReference type="NCBI Taxonomy" id="2732511"/>
    <lineage>
        <taxon>Bacteria</taxon>
        <taxon>Pseudomonadati</taxon>
        <taxon>Pseudomonadota</taxon>
        <taxon>Betaproteobacteria</taxon>
        <taxon>Burkholderiales</taxon>
        <taxon>Comamonadaceae</taxon>
        <taxon>Ramlibacter</taxon>
    </lineage>
</organism>
<keyword evidence="2" id="KW-1185">Reference proteome</keyword>
<evidence type="ECO:0000313" key="2">
    <source>
        <dbReference type="Proteomes" id="UP000500826"/>
    </source>
</evidence>
<dbReference type="Gene3D" id="1.20.910.10">
    <property type="entry name" value="Heme oxygenase-like"/>
    <property type="match status" value="1"/>
</dbReference>
<name>A0ABX6P4R2_9BURK</name>
<dbReference type="InterPro" id="IPR016084">
    <property type="entry name" value="Haem_Oase-like_multi-hlx"/>
</dbReference>
<evidence type="ECO:0000313" key="1">
    <source>
        <dbReference type="EMBL" id="QJW84542.1"/>
    </source>
</evidence>
<protein>
    <submittedName>
        <fullName evidence="1">Uncharacterized protein</fullName>
    </submittedName>
</protein>
<dbReference type="EMBL" id="CP053418">
    <property type="protein sequence ID" value="QJW84542.1"/>
    <property type="molecule type" value="Genomic_DNA"/>
</dbReference>
<dbReference type="SUPFAM" id="SSF48613">
    <property type="entry name" value="Heme oxygenase-like"/>
    <property type="match status" value="1"/>
</dbReference>
<accession>A0ABX6P4R2</accession>
<dbReference type="Proteomes" id="UP000500826">
    <property type="component" value="Chromosome"/>
</dbReference>
<sequence>MKSTAPAVEPDILPDRALAALRGATRTRHDRIDRQMDLGRMADPAHYARVLQVFDAFLGPWEAAVAAALPQRFRGWLQHRSRRPFPASDLCALGLRPLALRPAAPDWRDPPPPGARST</sequence>